<dbReference type="CDD" id="cd03411">
    <property type="entry name" value="Ferrochelatase_N"/>
    <property type="match status" value="1"/>
</dbReference>
<dbReference type="AlphaFoldDB" id="A0A5D0CN16"/>
<evidence type="ECO:0000256" key="7">
    <source>
        <dbReference type="ARBA" id="ARBA00023239"/>
    </source>
</evidence>
<evidence type="ECO:0000256" key="9">
    <source>
        <dbReference type="ARBA" id="ARBA00024536"/>
    </source>
</evidence>
<dbReference type="CDD" id="cd00419">
    <property type="entry name" value="Ferrochelatase_C"/>
    <property type="match status" value="1"/>
</dbReference>
<dbReference type="EC" id="4.99.1.9" evidence="10"/>
<name>A0A5D0CN16_9BACL</name>
<dbReference type="Gene3D" id="3.40.50.1400">
    <property type="match status" value="2"/>
</dbReference>
<dbReference type="UniPathway" id="UPA00252"/>
<evidence type="ECO:0000313" key="13">
    <source>
        <dbReference type="Proteomes" id="UP000325218"/>
    </source>
</evidence>
<keyword evidence="8 10" id="KW-0627">Porphyrin biosynthesis</keyword>
<comment type="caution">
    <text evidence="12">The sequence shown here is derived from an EMBL/GenBank/DDBJ whole genome shotgun (WGS) entry which is preliminary data.</text>
</comment>
<dbReference type="Proteomes" id="UP000325218">
    <property type="component" value="Unassembled WGS sequence"/>
</dbReference>
<dbReference type="PROSITE" id="PS00534">
    <property type="entry name" value="FERROCHELATASE"/>
    <property type="match status" value="1"/>
</dbReference>
<evidence type="ECO:0000256" key="4">
    <source>
        <dbReference type="ARBA" id="ARBA00022723"/>
    </source>
</evidence>
<keyword evidence="5 10" id="KW-0408">Iron</keyword>
<dbReference type="HAMAP" id="MF_00323">
    <property type="entry name" value="Ferrochelatase"/>
    <property type="match status" value="1"/>
</dbReference>
<comment type="function">
    <text evidence="10 11">Involved in coproporphyrin-dependent heme b biosynthesis. Catalyzes the insertion of ferrous iron into coproporphyrin III to form Fe-coproporphyrin III.</text>
</comment>
<dbReference type="SUPFAM" id="SSF53800">
    <property type="entry name" value="Chelatase"/>
    <property type="match status" value="1"/>
</dbReference>
<proteinExistence type="inferred from homology"/>
<dbReference type="GO" id="GO:0005737">
    <property type="term" value="C:cytoplasm"/>
    <property type="evidence" value="ECO:0007669"/>
    <property type="project" value="UniProtKB-SubCell"/>
</dbReference>
<dbReference type="FunFam" id="3.40.50.1400:FF:000002">
    <property type="entry name" value="Ferrochelatase"/>
    <property type="match status" value="1"/>
</dbReference>
<dbReference type="Pfam" id="PF00762">
    <property type="entry name" value="Ferrochelatase"/>
    <property type="match status" value="1"/>
</dbReference>
<dbReference type="EMBL" id="VSDO01000004">
    <property type="protein sequence ID" value="TYA11271.1"/>
    <property type="molecule type" value="Genomic_DNA"/>
</dbReference>
<dbReference type="InterPro" id="IPR001015">
    <property type="entry name" value="Ferrochelatase"/>
</dbReference>
<keyword evidence="6 10" id="KW-0350">Heme biosynthesis</keyword>
<gene>
    <name evidence="10" type="primary">cpfC</name>
    <name evidence="12" type="ORF">FRY98_19085</name>
</gene>
<sequence>MVENKAKYDTKELLSLPTHPSIGVILAQIGTPARPDAKAVRSYLRRFLSDRRIVDRSPWLWQPILQGIILRTRPRKSARLYRQIWTEEGSPLLVHSFRQQSALQDRLGPKFQVELGLAYSEHSIERAMLRMEQAGIGRVLVVPLFPQYSSTTTASVYDQACFAALGRTGSKAPTLKRHVPTLRFVEPYYKDPGYITAMKAHLLRHMERLNREPDRVVLSFHGIPKRYADTGDPYPEHCMETARLLAEAMGWRENRWQVAFQSRFGPEAWVGPSTDDVIGSLAERGVAHLLIFAPGFAADCLETLHELDIEGRDHFCASGGRTEQFHYAPCLNDQPEWLDFLAGLVERNVGGWE</sequence>
<evidence type="ECO:0000256" key="2">
    <source>
        <dbReference type="ARBA" id="ARBA00007718"/>
    </source>
</evidence>
<comment type="pathway">
    <text evidence="1 10 11">Porphyrin-containing compound metabolism; protoheme biosynthesis.</text>
</comment>
<keyword evidence="3 10" id="KW-0963">Cytoplasm</keyword>
<comment type="caution">
    <text evidence="10">Lacks conserved residue(s) required for the propagation of feature annotation.</text>
</comment>
<evidence type="ECO:0000256" key="5">
    <source>
        <dbReference type="ARBA" id="ARBA00023004"/>
    </source>
</evidence>
<dbReference type="PANTHER" id="PTHR11108">
    <property type="entry name" value="FERROCHELATASE"/>
    <property type="match status" value="1"/>
</dbReference>
<evidence type="ECO:0000256" key="11">
    <source>
        <dbReference type="RuleBase" id="RU000607"/>
    </source>
</evidence>
<dbReference type="NCBIfam" id="TIGR00109">
    <property type="entry name" value="hemH"/>
    <property type="match status" value="1"/>
</dbReference>
<keyword evidence="7 10" id="KW-0456">Lyase</keyword>
<keyword evidence="13" id="KW-1185">Reference proteome</keyword>
<comment type="catalytic activity">
    <reaction evidence="9">
        <text>Fe-coproporphyrin III + 2 H(+) = coproporphyrin III + Fe(2+)</text>
        <dbReference type="Rhea" id="RHEA:49572"/>
        <dbReference type="ChEBI" id="CHEBI:15378"/>
        <dbReference type="ChEBI" id="CHEBI:29033"/>
        <dbReference type="ChEBI" id="CHEBI:68438"/>
        <dbReference type="ChEBI" id="CHEBI:131725"/>
        <dbReference type="EC" id="4.99.1.9"/>
    </reaction>
    <physiologicalReaction direction="right-to-left" evidence="9">
        <dbReference type="Rhea" id="RHEA:49574"/>
    </physiologicalReaction>
</comment>
<evidence type="ECO:0000256" key="8">
    <source>
        <dbReference type="ARBA" id="ARBA00023244"/>
    </source>
</evidence>
<keyword evidence="4 10" id="KW-0479">Metal-binding</keyword>
<dbReference type="InterPro" id="IPR033644">
    <property type="entry name" value="Ferrochelatase_C"/>
</dbReference>
<dbReference type="GO" id="GO:0004325">
    <property type="term" value="F:ferrochelatase activity"/>
    <property type="evidence" value="ECO:0007669"/>
    <property type="project" value="UniProtKB-UniRule"/>
</dbReference>
<comment type="subcellular location">
    <subcellularLocation>
        <location evidence="10 11">Cytoplasm</location>
    </subcellularLocation>
</comment>
<reference evidence="12 13" key="1">
    <citation type="submission" date="2019-08" db="EMBL/GenBank/DDBJ databases">
        <title>Genome sequencing of Paenibacillus faecis DSM 23593(T).</title>
        <authorList>
            <person name="Kook J.-K."/>
            <person name="Park S.-N."/>
            <person name="Lim Y.K."/>
        </authorList>
    </citation>
    <scope>NUCLEOTIDE SEQUENCE [LARGE SCALE GENOMIC DNA]</scope>
    <source>
        <strain evidence="12 13">DSM 23593</strain>
    </source>
</reference>
<dbReference type="InterPro" id="IPR033659">
    <property type="entry name" value="Ferrochelatase_N"/>
</dbReference>
<evidence type="ECO:0000313" key="12">
    <source>
        <dbReference type="EMBL" id="TYA11271.1"/>
    </source>
</evidence>
<dbReference type="InterPro" id="IPR019772">
    <property type="entry name" value="Ferrochelatase_AS"/>
</dbReference>
<dbReference type="GO" id="GO:0046872">
    <property type="term" value="F:metal ion binding"/>
    <property type="evidence" value="ECO:0007669"/>
    <property type="project" value="UniProtKB-UniRule"/>
</dbReference>
<evidence type="ECO:0000256" key="6">
    <source>
        <dbReference type="ARBA" id="ARBA00023133"/>
    </source>
</evidence>
<feature type="binding site" evidence="10">
    <location>
        <position position="302"/>
    </location>
    <ligand>
        <name>Fe(2+)</name>
        <dbReference type="ChEBI" id="CHEBI:29033"/>
    </ligand>
</feature>
<dbReference type="PANTHER" id="PTHR11108:SF1">
    <property type="entry name" value="FERROCHELATASE, MITOCHONDRIAL"/>
    <property type="match status" value="1"/>
</dbReference>
<accession>A0A5D0CN16</accession>
<dbReference type="OrthoDB" id="9809741at2"/>
<evidence type="ECO:0000256" key="1">
    <source>
        <dbReference type="ARBA" id="ARBA00004744"/>
    </source>
</evidence>
<protein>
    <recommendedName>
        <fullName evidence="10">Coproporphyrin III ferrochelatase</fullName>
        <ecNumber evidence="10">4.99.1.9</ecNumber>
    </recommendedName>
</protein>
<comment type="similarity">
    <text evidence="2 10 11">Belongs to the ferrochelatase family.</text>
</comment>
<dbReference type="GO" id="GO:0006783">
    <property type="term" value="P:heme biosynthetic process"/>
    <property type="evidence" value="ECO:0007669"/>
    <property type="project" value="UniProtKB-UniRule"/>
</dbReference>
<evidence type="ECO:0000256" key="10">
    <source>
        <dbReference type="HAMAP-Rule" id="MF_00323"/>
    </source>
</evidence>
<feature type="binding site" evidence="10">
    <location>
        <position position="221"/>
    </location>
    <ligand>
        <name>Fe(2+)</name>
        <dbReference type="ChEBI" id="CHEBI:29033"/>
    </ligand>
</feature>
<evidence type="ECO:0000256" key="3">
    <source>
        <dbReference type="ARBA" id="ARBA00022490"/>
    </source>
</evidence>
<organism evidence="12 13">
    <name type="scientific">Paenibacillus faecis</name>
    <dbReference type="NCBI Taxonomy" id="862114"/>
    <lineage>
        <taxon>Bacteria</taxon>
        <taxon>Bacillati</taxon>
        <taxon>Bacillota</taxon>
        <taxon>Bacilli</taxon>
        <taxon>Bacillales</taxon>
        <taxon>Paenibacillaceae</taxon>
        <taxon>Paenibacillus</taxon>
    </lineage>
</organism>